<dbReference type="FunFam" id="3.30.70.270:FF:000001">
    <property type="entry name" value="Diguanylate cyclase domain protein"/>
    <property type="match status" value="1"/>
</dbReference>
<keyword evidence="3" id="KW-0812">Transmembrane</keyword>
<dbReference type="GO" id="GO:1902201">
    <property type="term" value="P:negative regulation of bacterial-type flagellum-dependent cell motility"/>
    <property type="evidence" value="ECO:0007669"/>
    <property type="project" value="TreeGrafter"/>
</dbReference>
<dbReference type="CDD" id="cd01949">
    <property type="entry name" value="GGDEF"/>
    <property type="match status" value="1"/>
</dbReference>
<dbReference type="InterPro" id="IPR043128">
    <property type="entry name" value="Rev_trsase/Diguanyl_cyclase"/>
</dbReference>
<protein>
    <recommendedName>
        <fullName evidence="1">diguanylate cyclase</fullName>
        <ecNumber evidence="1">2.7.7.65</ecNumber>
    </recommendedName>
</protein>
<dbReference type="EMBL" id="JACIIX010000016">
    <property type="protein sequence ID" value="MBB6212031.1"/>
    <property type="molecule type" value="Genomic_DNA"/>
</dbReference>
<dbReference type="PROSITE" id="PS50887">
    <property type="entry name" value="GGDEF"/>
    <property type="match status" value="1"/>
</dbReference>
<dbReference type="PANTHER" id="PTHR45138">
    <property type="entry name" value="REGULATORY COMPONENTS OF SENSORY TRANSDUCTION SYSTEM"/>
    <property type="match status" value="1"/>
</dbReference>
<dbReference type="GO" id="GO:0005886">
    <property type="term" value="C:plasma membrane"/>
    <property type="evidence" value="ECO:0007669"/>
    <property type="project" value="TreeGrafter"/>
</dbReference>
<name>A0A7W9ZIC9_NOVIT</name>
<dbReference type="AlphaFoldDB" id="A0A7W9ZIC9"/>
<dbReference type="PANTHER" id="PTHR45138:SF9">
    <property type="entry name" value="DIGUANYLATE CYCLASE DGCM-RELATED"/>
    <property type="match status" value="1"/>
</dbReference>
<dbReference type="InterPro" id="IPR029787">
    <property type="entry name" value="Nucleotide_cyclase"/>
</dbReference>
<dbReference type="Proteomes" id="UP000544872">
    <property type="component" value="Unassembled WGS sequence"/>
</dbReference>
<dbReference type="SUPFAM" id="SSF55073">
    <property type="entry name" value="Nucleotide cyclase"/>
    <property type="match status" value="1"/>
</dbReference>
<dbReference type="SMART" id="SM00267">
    <property type="entry name" value="GGDEF"/>
    <property type="match status" value="1"/>
</dbReference>
<evidence type="ECO:0000259" key="4">
    <source>
        <dbReference type="PROSITE" id="PS50887"/>
    </source>
</evidence>
<keyword evidence="3" id="KW-1133">Transmembrane helix</keyword>
<feature type="domain" description="GGDEF" evidence="4">
    <location>
        <begin position="225"/>
        <end position="361"/>
    </location>
</feature>
<comment type="catalytic activity">
    <reaction evidence="2">
        <text>2 GTP = 3',3'-c-di-GMP + 2 diphosphate</text>
        <dbReference type="Rhea" id="RHEA:24898"/>
        <dbReference type="ChEBI" id="CHEBI:33019"/>
        <dbReference type="ChEBI" id="CHEBI:37565"/>
        <dbReference type="ChEBI" id="CHEBI:58805"/>
        <dbReference type="EC" id="2.7.7.65"/>
    </reaction>
</comment>
<evidence type="ECO:0000313" key="6">
    <source>
        <dbReference type="Proteomes" id="UP000544872"/>
    </source>
</evidence>
<organism evidence="5 6">
    <name type="scientific">Novispirillum itersonii</name>
    <name type="common">Aquaspirillum itersonii</name>
    <dbReference type="NCBI Taxonomy" id="189"/>
    <lineage>
        <taxon>Bacteria</taxon>
        <taxon>Pseudomonadati</taxon>
        <taxon>Pseudomonadota</taxon>
        <taxon>Alphaproteobacteria</taxon>
        <taxon>Rhodospirillales</taxon>
        <taxon>Novispirillaceae</taxon>
        <taxon>Novispirillum</taxon>
    </lineage>
</organism>
<dbReference type="Gene3D" id="3.30.70.270">
    <property type="match status" value="1"/>
</dbReference>
<keyword evidence="3" id="KW-0472">Membrane</keyword>
<evidence type="ECO:0000256" key="1">
    <source>
        <dbReference type="ARBA" id="ARBA00012528"/>
    </source>
</evidence>
<dbReference type="InterPro" id="IPR050469">
    <property type="entry name" value="Diguanylate_Cyclase"/>
</dbReference>
<feature type="transmembrane region" description="Helical" evidence="3">
    <location>
        <begin position="81"/>
        <end position="101"/>
    </location>
</feature>
<feature type="transmembrane region" description="Helical" evidence="3">
    <location>
        <begin position="56"/>
        <end position="74"/>
    </location>
</feature>
<evidence type="ECO:0000256" key="3">
    <source>
        <dbReference type="SAM" id="Phobius"/>
    </source>
</evidence>
<evidence type="ECO:0000313" key="5">
    <source>
        <dbReference type="EMBL" id="MBB6212031.1"/>
    </source>
</evidence>
<dbReference type="NCBIfam" id="TIGR00254">
    <property type="entry name" value="GGDEF"/>
    <property type="match status" value="1"/>
</dbReference>
<feature type="transmembrane region" description="Helical" evidence="3">
    <location>
        <begin position="155"/>
        <end position="173"/>
    </location>
</feature>
<proteinExistence type="predicted"/>
<accession>A0A7W9ZIC9</accession>
<dbReference type="Pfam" id="PF00990">
    <property type="entry name" value="GGDEF"/>
    <property type="match status" value="1"/>
</dbReference>
<feature type="transmembrane region" description="Helical" evidence="3">
    <location>
        <begin position="121"/>
        <end position="143"/>
    </location>
</feature>
<dbReference type="InterPro" id="IPR000160">
    <property type="entry name" value="GGDEF_dom"/>
</dbReference>
<dbReference type="GO" id="GO:0043709">
    <property type="term" value="P:cell adhesion involved in single-species biofilm formation"/>
    <property type="evidence" value="ECO:0007669"/>
    <property type="project" value="TreeGrafter"/>
</dbReference>
<keyword evidence="6" id="KW-1185">Reference proteome</keyword>
<gene>
    <name evidence="5" type="ORF">FHS48_003478</name>
</gene>
<feature type="transmembrane region" description="Helical" evidence="3">
    <location>
        <begin position="26"/>
        <end position="50"/>
    </location>
</feature>
<dbReference type="EC" id="2.7.7.65" evidence="1"/>
<sequence>MGLQRLLFGTAVFGEGQEYRQFQYRFACVLTLFSVMTTALFILTALSGLAVLDDHYVYGGMLYCAVMMGIFVVLRVRPDRLPQITPVGVIASFLIVSVAFFHNTADEMRIIWYPLSIPGAYILAGRRVGMALAAVSVGFVLWANGQLAAPYSPSAVITTVVAILYIAAFFHAVSSKSVSFHHAMVVANRALSDLAARDPLTGLMNGRAYYDACGRVAQQARRTGTPLAMLFVDLDHFKRINDTYGHEAGDRVLKAVASCLRGGLRQSDLVGRIGGEEFSVLLPDTGSDGALSLAETLRRSIEGLCPEISDGQCLTVTASIGVAVAVAEVAPDSIVELQHRADEGMYQAKRAGRNRVSLLLDAGSPA</sequence>
<dbReference type="GO" id="GO:0052621">
    <property type="term" value="F:diguanylate cyclase activity"/>
    <property type="evidence" value="ECO:0007669"/>
    <property type="project" value="UniProtKB-EC"/>
</dbReference>
<comment type="caution">
    <text evidence="5">The sequence shown here is derived from an EMBL/GenBank/DDBJ whole genome shotgun (WGS) entry which is preliminary data.</text>
</comment>
<dbReference type="RefSeq" id="WP_184265327.1">
    <property type="nucleotide sequence ID" value="NZ_JACIIX010000016.1"/>
</dbReference>
<evidence type="ECO:0000256" key="2">
    <source>
        <dbReference type="ARBA" id="ARBA00034247"/>
    </source>
</evidence>
<reference evidence="5 6" key="1">
    <citation type="submission" date="2020-08" db="EMBL/GenBank/DDBJ databases">
        <title>Genomic Encyclopedia of Type Strains, Phase IV (KMG-IV): sequencing the most valuable type-strain genomes for metagenomic binning, comparative biology and taxonomic classification.</title>
        <authorList>
            <person name="Goeker M."/>
        </authorList>
    </citation>
    <scope>NUCLEOTIDE SEQUENCE [LARGE SCALE GENOMIC DNA]</scope>
    <source>
        <strain evidence="5 6">DSM 11590</strain>
    </source>
</reference>